<dbReference type="AlphaFoldDB" id="X1K995"/>
<protein>
    <submittedName>
        <fullName evidence="1">Uncharacterized protein</fullName>
    </submittedName>
</protein>
<evidence type="ECO:0000313" key="1">
    <source>
        <dbReference type="EMBL" id="GAH78633.1"/>
    </source>
</evidence>
<proteinExistence type="predicted"/>
<organism evidence="1">
    <name type="scientific">marine sediment metagenome</name>
    <dbReference type="NCBI Taxonomy" id="412755"/>
    <lineage>
        <taxon>unclassified sequences</taxon>
        <taxon>metagenomes</taxon>
        <taxon>ecological metagenomes</taxon>
    </lineage>
</organism>
<name>X1K995_9ZZZZ</name>
<reference evidence="1" key="1">
    <citation type="journal article" date="2014" name="Front. Microbiol.">
        <title>High frequency of phylogenetically diverse reductive dehalogenase-homologous genes in deep subseafloor sedimentary metagenomes.</title>
        <authorList>
            <person name="Kawai M."/>
            <person name="Futagami T."/>
            <person name="Toyoda A."/>
            <person name="Takaki Y."/>
            <person name="Nishi S."/>
            <person name="Hori S."/>
            <person name="Arai W."/>
            <person name="Tsubouchi T."/>
            <person name="Morono Y."/>
            <person name="Uchiyama I."/>
            <person name="Ito T."/>
            <person name="Fujiyama A."/>
            <person name="Inagaki F."/>
            <person name="Takami H."/>
        </authorList>
    </citation>
    <scope>NUCLEOTIDE SEQUENCE</scope>
    <source>
        <strain evidence="1">Expedition CK06-06</strain>
    </source>
</reference>
<accession>X1K995</accession>
<feature type="non-terminal residue" evidence="1">
    <location>
        <position position="1"/>
    </location>
</feature>
<gene>
    <name evidence="1" type="ORF">S03H2_66180</name>
</gene>
<comment type="caution">
    <text evidence="1">The sequence shown here is derived from an EMBL/GenBank/DDBJ whole genome shotgun (WGS) entry which is preliminary data.</text>
</comment>
<dbReference type="EMBL" id="BARU01043181">
    <property type="protein sequence ID" value="GAH78633.1"/>
    <property type="molecule type" value="Genomic_DNA"/>
</dbReference>
<sequence length="31" mass="3683">RLHTADYVINEIKEIQKLGFSGLMFFDDILR</sequence>